<dbReference type="GO" id="GO:0005524">
    <property type="term" value="F:ATP binding"/>
    <property type="evidence" value="ECO:0007669"/>
    <property type="project" value="UniProtKB-UniRule"/>
</dbReference>
<dbReference type="GO" id="GO:0005737">
    <property type="term" value="C:cytoplasm"/>
    <property type="evidence" value="ECO:0007669"/>
    <property type="project" value="UniProtKB-SubCell"/>
</dbReference>
<dbReference type="InterPro" id="IPR002139">
    <property type="entry name" value="Ribo/fructo_kinase"/>
</dbReference>
<protein>
    <recommendedName>
        <fullName evidence="9">Ribokinase</fullName>
        <shortName evidence="9">RK</shortName>
        <ecNumber evidence="9">2.7.1.15</ecNumber>
    </recommendedName>
</protein>
<feature type="binding site" evidence="9">
    <location>
        <position position="273"/>
    </location>
    <ligand>
        <name>K(+)</name>
        <dbReference type="ChEBI" id="CHEBI:29103"/>
    </ligand>
</feature>
<feature type="domain" description="Carbohydrate kinase PfkB" evidence="10">
    <location>
        <begin position="1"/>
        <end position="282"/>
    </location>
</feature>
<dbReference type="GO" id="GO:0046872">
    <property type="term" value="F:metal ion binding"/>
    <property type="evidence" value="ECO:0007669"/>
    <property type="project" value="UniProtKB-KW"/>
</dbReference>
<keyword evidence="2 9" id="KW-0479">Metal-binding</keyword>
<evidence type="ECO:0000256" key="1">
    <source>
        <dbReference type="ARBA" id="ARBA00022679"/>
    </source>
</evidence>
<evidence type="ECO:0000256" key="5">
    <source>
        <dbReference type="ARBA" id="ARBA00022840"/>
    </source>
</evidence>
<evidence type="ECO:0000256" key="7">
    <source>
        <dbReference type="ARBA" id="ARBA00022958"/>
    </source>
</evidence>
<feature type="binding site" evidence="9">
    <location>
        <begin position="239"/>
        <end position="240"/>
    </location>
    <ligand>
        <name>ATP</name>
        <dbReference type="ChEBI" id="CHEBI:30616"/>
    </ligand>
</feature>
<dbReference type="CDD" id="cd01174">
    <property type="entry name" value="ribokinase"/>
    <property type="match status" value="1"/>
</dbReference>
<dbReference type="PANTHER" id="PTHR10584:SF166">
    <property type="entry name" value="RIBOKINASE"/>
    <property type="match status" value="1"/>
</dbReference>
<evidence type="ECO:0000256" key="6">
    <source>
        <dbReference type="ARBA" id="ARBA00022842"/>
    </source>
</evidence>
<gene>
    <name evidence="9 11" type="primary">rbsK</name>
    <name evidence="11" type="ORF">BOA8489_03102</name>
</gene>
<evidence type="ECO:0000259" key="10">
    <source>
        <dbReference type="Pfam" id="PF00294"/>
    </source>
</evidence>
<keyword evidence="8 9" id="KW-0119">Carbohydrate metabolism</keyword>
<dbReference type="EMBL" id="FXXQ01000011">
    <property type="protein sequence ID" value="SMX24969.1"/>
    <property type="molecule type" value="Genomic_DNA"/>
</dbReference>
<evidence type="ECO:0000313" key="11">
    <source>
        <dbReference type="EMBL" id="SMX24969.1"/>
    </source>
</evidence>
<comment type="caution">
    <text evidence="9">Lacks conserved residue(s) required for the propagation of feature annotation.</text>
</comment>
<dbReference type="Proteomes" id="UP000201838">
    <property type="component" value="Unassembled WGS sequence"/>
</dbReference>
<feature type="binding site" evidence="9">
    <location>
        <position position="270"/>
    </location>
    <ligand>
        <name>K(+)</name>
        <dbReference type="ChEBI" id="CHEBI:29103"/>
    </ligand>
</feature>
<feature type="active site" description="Proton acceptor" evidence="9">
    <location>
        <position position="240"/>
    </location>
</feature>
<feature type="binding site" evidence="9">
    <location>
        <position position="234"/>
    </location>
    <ligand>
        <name>K(+)</name>
        <dbReference type="ChEBI" id="CHEBI:29103"/>
    </ligand>
</feature>
<keyword evidence="5 9" id="KW-0067">ATP-binding</keyword>
<dbReference type="InterPro" id="IPR011611">
    <property type="entry name" value="PfkB_dom"/>
</dbReference>
<dbReference type="SUPFAM" id="SSF53613">
    <property type="entry name" value="Ribokinase-like"/>
    <property type="match status" value="1"/>
</dbReference>
<feature type="binding site" evidence="9">
    <location>
        <position position="180"/>
    </location>
    <ligand>
        <name>ATP</name>
        <dbReference type="ChEBI" id="CHEBI:30616"/>
    </ligand>
</feature>
<dbReference type="RefSeq" id="WP_093975171.1">
    <property type="nucleotide sequence ID" value="NZ_FXXQ01000011.1"/>
</dbReference>
<keyword evidence="12" id="KW-1185">Reference proteome</keyword>
<dbReference type="AlphaFoldDB" id="A0A238J2L3"/>
<comment type="pathway">
    <text evidence="9">Carbohydrate metabolism; D-ribose degradation; D-ribose 5-phosphate from beta-D-ribopyranose: step 2/2.</text>
</comment>
<evidence type="ECO:0000313" key="12">
    <source>
        <dbReference type="Proteomes" id="UP000201838"/>
    </source>
</evidence>
<reference evidence="11 12" key="1">
    <citation type="submission" date="2017-05" db="EMBL/GenBank/DDBJ databases">
        <authorList>
            <person name="Song R."/>
            <person name="Chenine A.L."/>
            <person name="Ruprecht R.M."/>
        </authorList>
    </citation>
    <scope>NUCLEOTIDE SEQUENCE [LARGE SCALE GENOMIC DNA]</scope>
    <source>
        <strain evidence="11 12">CECT 8489</strain>
    </source>
</reference>
<comment type="function">
    <text evidence="9">Catalyzes the phosphorylation of ribose at O-5 in a reaction requiring ATP and magnesium. The resulting D-ribose-5-phosphate can then be used either for sythesis of nucleotides, histidine, and tryptophan, or as a component of the pentose phosphate pathway.</text>
</comment>
<feature type="binding site" evidence="9">
    <location>
        <begin position="11"/>
        <end position="13"/>
    </location>
    <ligand>
        <name>substrate</name>
    </ligand>
</feature>
<dbReference type="UniPathway" id="UPA00916">
    <property type="reaction ID" value="UER00889"/>
</dbReference>
<dbReference type="GO" id="GO:0019303">
    <property type="term" value="P:D-ribose catabolic process"/>
    <property type="evidence" value="ECO:0007669"/>
    <property type="project" value="UniProtKB-UniRule"/>
</dbReference>
<dbReference type="InterPro" id="IPR011877">
    <property type="entry name" value="Ribokinase"/>
</dbReference>
<evidence type="ECO:0000256" key="4">
    <source>
        <dbReference type="ARBA" id="ARBA00022777"/>
    </source>
</evidence>
<comment type="subcellular location">
    <subcellularLocation>
        <location evidence="9">Cytoplasm</location>
    </subcellularLocation>
</comment>
<keyword evidence="4 9" id="KW-0418">Kinase</keyword>
<proteinExistence type="inferred from homology"/>
<keyword evidence="7 9" id="KW-0630">Potassium</keyword>
<comment type="subunit">
    <text evidence="9">Homodimer.</text>
</comment>
<feature type="binding site" evidence="9">
    <location>
        <position position="275"/>
    </location>
    <ligand>
        <name>K(+)</name>
        <dbReference type="ChEBI" id="CHEBI:29103"/>
    </ligand>
</feature>
<comment type="similarity">
    <text evidence="9">Belongs to the carbohydrate kinase PfkB family. Ribokinase subfamily.</text>
</comment>
<evidence type="ECO:0000256" key="2">
    <source>
        <dbReference type="ARBA" id="ARBA00022723"/>
    </source>
</evidence>
<keyword evidence="9" id="KW-0963">Cytoplasm</keyword>
<organism evidence="11 12">
    <name type="scientific">Boseongicola aestuarii</name>
    <dbReference type="NCBI Taxonomy" id="1470561"/>
    <lineage>
        <taxon>Bacteria</taxon>
        <taxon>Pseudomonadati</taxon>
        <taxon>Pseudomonadota</taxon>
        <taxon>Alphaproteobacteria</taxon>
        <taxon>Rhodobacterales</taxon>
        <taxon>Paracoccaceae</taxon>
        <taxon>Boseongicola</taxon>
    </lineage>
</organism>
<feature type="binding site" evidence="9">
    <location>
        <position position="137"/>
    </location>
    <ligand>
        <name>substrate</name>
    </ligand>
</feature>
<comment type="activity regulation">
    <text evidence="9">Activated by a monovalent cation that binds near, but not in, the active site. The most likely occupant of the site in vivo is potassium. Ion binding induces a conformational change that may alter substrate affinity.</text>
</comment>
<keyword evidence="1 9" id="KW-0808">Transferase</keyword>
<dbReference type="HAMAP" id="MF_01987">
    <property type="entry name" value="Ribokinase"/>
    <property type="match status" value="1"/>
</dbReference>
<accession>A0A238J2L3</accession>
<dbReference type="EC" id="2.7.1.15" evidence="9"/>
<dbReference type="InterPro" id="IPR029056">
    <property type="entry name" value="Ribokinase-like"/>
</dbReference>
<evidence type="ECO:0000256" key="8">
    <source>
        <dbReference type="ARBA" id="ARBA00023277"/>
    </source>
</evidence>
<comment type="cofactor">
    <cofactor evidence="9">
        <name>Mg(2+)</name>
        <dbReference type="ChEBI" id="CHEBI:18420"/>
    </cofactor>
    <text evidence="9">Requires a divalent cation, most likely magnesium in vivo, as an electrophilic catalyst to aid phosphoryl group transfer. It is the chelate of the metal and the nucleotide that is the actual substrate.</text>
</comment>
<feature type="binding site" evidence="9">
    <location>
        <position position="236"/>
    </location>
    <ligand>
        <name>K(+)</name>
        <dbReference type="ChEBI" id="CHEBI:29103"/>
    </ligand>
</feature>
<dbReference type="PRINTS" id="PR00990">
    <property type="entry name" value="RIBOKINASE"/>
</dbReference>
<dbReference type="Pfam" id="PF00294">
    <property type="entry name" value="PfkB"/>
    <property type="match status" value="1"/>
</dbReference>
<comment type="catalytic activity">
    <reaction evidence="9">
        <text>D-ribose + ATP = D-ribose 5-phosphate + ADP + H(+)</text>
        <dbReference type="Rhea" id="RHEA:13697"/>
        <dbReference type="ChEBI" id="CHEBI:15378"/>
        <dbReference type="ChEBI" id="CHEBI:30616"/>
        <dbReference type="ChEBI" id="CHEBI:47013"/>
        <dbReference type="ChEBI" id="CHEBI:78346"/>
        <dbReference type="ChEBI" id="CHEBI:456216"/>
        <dbReference type="EC" id="2.7.1.15"/>
    </reaction>
</comment>
<sequence length="291" mass="30429">MKTVWCLGSINIDLFYDVPHIPAPGETLAATGYREGLGGKGANQSVAAAKAGAPVCHFGAIGANSEWVIERLESYGVDTMHIALSNEPTGHAIINVASDGENAIVILPGANRTLDEKGLKAALSTAQSGDLLLLQNETNLQPEAARIASEIGMRVLYSAAPFDAEAIRAVLPYIDVLLLNQVEAEQLQESLEQSLFELSVSHIVVTLGADGARWISTQSGDSTETPGIKVEAVDTTGAGDTFAGYLAAGLARDFRPAEAMAFAGRAAALKVTKRGTADAIPTLSEVEAFKP</sequence>
<evidence type="ECO:0000256" key="9">
    <source>
        <dbReference type="HAMAP-Rule" id="MF_01987"/>
    </source>
</evidence>
<keyword evidence="6 9" id="KW-0460">Magnesium</keyword>
<dbReference type="GO" id="GO:0004747">
    <property type="term" value="F:ribokinase activity"/>
    <property type="evidence" value="ECO:0007669"/>
    <property type="project" value="UniProtKB-UniRule"/>
</dbReference>
<evidence type="ECO:0000256" key="3">
    <source>
        <dbReference type="ARBA" id="ARBA00022741"/>
    </source>
</evidence>
<keyword evidence="3 9" id="KW-0547">Nucleotide-binding</keyword>
<feature type="binding site" evidence="9">
    <location>
        <begin position="206"/>
        <end position="211"/>
    </location>
    <ligand>
        <name>ATP</name>
        <dbReference type="ChEBI" id="CHEBI:30616"/>
    </ligand>
</feature>
<dbReference type="PANTHER" id="PTHR10584">
    <property type="entry name" value="SUGAR KINASE"/>
    <property type="match status" value="1"/>
</dbReference>
<dbReference type="Gene3D" id="3.40.1190.20">
    <property type="match status" value="1"/>
</dbReference>
<name>A0A238J2L3_9RHOB</name>
<feature type="binding site" evidence="9">
    <location>
        <position position="240"/>
    </location>
    <ligand>
        <name>substrate</name>
    </ligand>
</feature>
<dbReference type="OrthoDB" id="9792663at2"/>
<feature type="binding site" evidence="9">
    <location>
        <begin position="39"/>
        <end position="43"/>
    </location>
    <ligand>
        <name>substrate</name>
    </ligand>
</feature>